<protein>
    <submittedName>
        <fullName evidence="2">Ethyl tert-butyl ether degradation protein EthD</fullName>
    </submittedName>
</protein>
<dbReference type="AlphaFoldDB" id="A0A1E3S6D2"/>
<keyword evidence="3" id="KW-1185">Reference proteome</keyword>
<dbReference type="GO" id="GO:0016491">
    <property type="term" value="F:oxidoreductase activity"/>
    <property type="evidence" value="ECO:0007669"/>
    <property type="project" value="InterPro"/>
</dbReference>
<accession>A0A1E3S6D2</accession>
<dbReference type="STRING" id="28445.BHQ20_26080"/>
<evidence type="ECO:0000313" key="3">
    <source>
        <dbReference type="Proteomes" id="UP000192739"/>
    </source>
</evidence>
<proteinExistence type="predicted"/>
<organism evidence="2 3">
    <name type="scientific">Mycobacterium intermedium</name>
    <dbReference type="NCBI Taxonomy" id="28445"/>
    <lineage>
        <taxon>Bacteria</taxon>
        <taxon>Bacillati</taxon>
        <taxon>Actinomycetota</taxon>
        <taxon>Actinomycetes</taxon>
        <taxon>Mycobacteriales</taxon>
        <taxon>Mycobacteriaceae</taxon>
        <taxon>Mycobacterium</taxon>
        <taxon>Mycobacterium simiae complex</taxon>
    </lineage>
</organism>
<dbReference type="NCBIfam" id="TIGR02118">
    <property type="entry name" value="EthD family reductase"/>
    <property type="match status" value="1"/>
</dbReference>
<dbReference type="InterPro" id="IPR011008">
    <property type="entry name" value="Dimeric_a/b-barrel"/>
</dbReference>
<feature type="domain" description="EthD" evidence="1">
    <location>
        <begin position="11"/>
        <end position="89"/>
    </location>
</feature>
<dbReference type="Proteomes" id="UP000192739">
    <property type="component" value="Unassembled WGS sequence"/>
</dbReference>
<name>A0A1E3S6D2_MYCIE</name>
<dbReference type="OrthoDB" id="5294870at2"/>
<gene>
    <name evidence="2" type="ORF">BST27_05765</name>
</gene>
<dbReference type="Gene3D" id="3.30.70.100">
    <property type="match status" value="1"/>
</dbReference>
<dbReference type="RefSeq" id="WP_069422057.1">
    <property type="nucleotide sequence ID" value="NZ_CBCRZH010000056.1"/>
</dbReference>
<comment type="caution">
    <text evidence="2">The sequence shown here is derived from an EMBL/GenBank/DDBJ whole genome shotgun (WGS) entry which is preliminary data.</text>
</comment>
<evidence type="ECO:0000313" key="2">
    <source>
        <dbReference type="EMBL" id="ORB09626.1"/>
    </source>
</evidence>
<dbReference type="InterPro" id="IPR009799">
    <property type="entry name" value="EthD_dom"/>
</dbReference>
<sequence length="111" mass="12244">MFRITVQYGQPADPAAFDEHYQSTHIPLTLKVPGLVRFTTGRPRPLGRDVPAPPYLVADLWFETAESLKAALKSDEMRSASADVANFATGGATLYSQEEVLVRGHQDVDRN</sequence>
<dbReference type="SUPFAM" id="SSF54909">
    <property type="entry name" value="Dimeric alpha+beta barrel"/>
    <property type="match status" value="1"/>
</dbReference>
<reference evidence="2 3" key="1">
    <citation type="submission" date="2017-02" db="EMBL/GenBank/DDBJ databases">
        <title>The new phylogeny of genus Mycobacterium.</title>
        <authorList>
            <person name="Tortoli E."/>
            <person name="Trovato A."/>
            <person name="Cirillo D.M."/>
        </authorList>
    </citation>
    <scope>NUCLEOTIDE SEQUENCE [LARGE SCALE GENOMIC DNA]</scope>
    <source>
        <strain evidence="2 3">DSM 44049</strain>
    </source>
</reference>
<evidence type="ECO:0000259" key="1">
    <source>
        <dbReference type="Pfam" id="PF07110"/>
    </source>
</evidence>
<dbReference type="Pfam" id="PF07110">
    <property type="entry name" value="EthD"/>
    <property type="match status" value="1"/>
</dbReference>
<dbReference type="EMBL" id="MVHT01000009">
    <property type="protein sequence ID" value="ORB09626.1"/>
    <property type="molecule type" value="Genomic_DNA"/>
</dbReference>
<dbReference type="PANTHER" id="PTHR40260">
    <property type="entry name" value="BLR8190 PROTEIN"/>
    <property type="match status" value="1"/>
</dbReference>
<dbReference type="PANTHER" id="PTHR40260:SF2">
    <property type="entry name" value="BLR8190 PROTEIN"/>
    <property type="match status" value="1"/>
</dbReference>